<dbReference type="GO" id="GO:0005874">
    <property type="term" value="C:microtubule"/>
    <property type="evidence" value="ECO:0007669"/>
    <property type="project" value="InterPro"/>
</dbReference>
<dbReference type="SUPFAM" id="SSF48371">
    <property type="entry name" value="ARM repeat"/>
    <property type="match status" value="1"/>
</dbReference>
<sequence length="388" mass="42949">MMGRKSLSPILQRELEKNLDAGVTLSEGWLSSTSAEHHGLTISLDEVDHIMGTIIRALKSSSKGSFPLHHQSCSKAVAAIARYGMGPVTPDEKKRHILHSLAKPLSDCLLATQVTLSSGAALCLKSLVDSENWRFASSETINEVCQTVSGALEMHEVINHHMALVMSLAKHNGLLIEAYARLLVRSALRILSCKISVGDSRERLLAILMLSCLMRYLDPRSILSEMGLVIEQLAVCVESSNETLHVRKTAFDALQLAKGIFSENVCESGDDSTVSSPISMSMNRRLLRRYENDSSDEEGLVDDNSFSLYGEGAGRYRRCTDNGDRQSYVESAEFKSIKRAVPESKGNCYGSYTPNRKRMWWGFLILVVIFSFSVWEGHRGGLYDLVPT</sequence>
<comment type="caution">
    <text evidence="1">The sequence shown here is derived from an EMBL/GenBank/DDBJ whole genome shotgun (WGS) entry which is preliminary data.</text>
</comment>
<dbReference type="Proteomes" id="UP001152484">
    <property type="component" value="Unassembled WGS sequence"/>
</dbReference>
<dbReference type="PANTHER" id="PTHR31355">
    <property type="entry name" value="MICROTUBULE-ASSOCIATED PROTEIN TORTIFOLIA1"/>
    <property type="match status" value="1"/>
</dbReference>
<name>A0A9P0YJQ4_CUSEU</name>
<dbReference type="OrthoDB" id="1286948at2759"/>
<dbReference type="EMBL" id="CAMAPE010000004">
    <property type="protein sequence ID" value="CAH9061910.1"/>
    <property type="molecule type" value="Genomic_DNA"/>
</dbReference>
<dbReference type="PANTHER" id="PTHR31355:SF4">
    <property type="entry name" value="TOG DOMAIN-CONTAINING PROTEIN"/>
    <property type="match status" value="1"/>
</dbReference>
<evidence type="ECO:0000313" key="2">
    <source>
        <dbReference type="Proteomes" id="UP001152484"/>
    </source>
</evidence>
<gene>
    <name evidence="1" type="ORF">CEURO_LOCUS1818</name>
</gene>
<dbReference type="InterPro" id="IPR033337">
    <property type="entry name" value="TORTIFOLIA1/SINE1-2"/>
</dbReference>
<protein>
    <submittedName>
        <fullName evidence="1">Uncharacterized protein</fullName>
    </submittedName>
</protein>
<organism evidence="1 2">
    <name type="scientific">Cuscuta europaea</name>
    <name type="common">European dodder</name>
    <dbReference type="NCBI Taxonomy" id="41803"/>
    <lineage>
        <taxon>Eukaryota</taxon>
        <taxon>Viridiplantae</taxon>
        <taxon>Streptophyta</taxon>
        <taxon>Embryophyta</taxon>
        <taxon>Tracheophyta</taxon>
        <taxon>Spermatophyta</taxon>
        <taxon>Magnoliopsida</taxon>
        <taxon>eudicotyledons</taxon>
        <taxon>Gunneridae</taxon>
        <taxon>Pentapetalae</taxon>
        <taxon>asterids</taxon>
        <taxon>lamiids</taxon>
        <taxon>Solanales</taxon>
        <taxon>Convolvulaceae</taxon>
        <taxon>Cuscuteae</taxon>
        <taxon>Cuscuta</taxon>
        <taxon>Cuscuta subgen. Cuscuta</taxon>
    </lineage>
</organism>
<reference evidence="1" key="1">
    <citation type="submission" date="2022-07" db="EMBL/GenBank/DDBJ databases">
        <authorList>
            <person name="Macas J."/>
            <person name="Novak P."/>
            <person name="Neumann P."/>
        </authorList>
    </citation>
    <scope>NUCLEOTIDE SEQUENCE</scope>
</reference>
<keyword evidence="2" id="KW-1185">Reference proteome</keyword>
<proteinExistence type="predicted"/>
<evidence type="ECO:0000313" key="1">
    <source>
        <dbReference type="EMBL" id="CAH9061910.1"/>
    </source>
</evidence>
<dbReference type="InterPro" id="IPR016024">
    <property type="entry name" value="ARM-type_fold"/>
</dbReference>
<accession>A0A9P0YJQ4</accession>
<dbReference type="AlphaFoldDB" id="A0A9P0YJQ4"/>
<dbReference type="GO" id="GO:0008017">
    <property type="term" value="F:microtubule binding"/>
    <property type="evidence" value="ECO:0007669"/>
    <property type="project" value="InterPro"/>
</dbReference>